<dbReference type="Proteomes" id="UP001211907">
    <property type="component" value="Unassembled WGS sequence"/>
</dbReference>
<feature type="region of interest" description="Disordered" evidence="1">
    <location>
        <begin position="581"/>
        <end position="603"/>
    </location>
</feature>
<evidence type="ECO:0000313" key="2">
    <source>
        <dbReference type="EMBL" id="KAJ3110707.1"/>
    </source>
</evidence>
<sequence length="603" mass="62621">MSTFETDIWTLGLDKTKTHAKNGGGAATGAGSAVAPTVSTAAAAAVSPSAAASTATLASAPTSTSNGGLSGGGMSGAITGGTGPVVSTSTSKAISGGAVDELSDVATVMPTTHAAHANTQSIHAAHFNHTVQFAQPSQQQQLLTTTLMQPPTPTQPPAATTPTLIQSQSQLHSLPQTPASTAAPVSDSNIAVIMSPPRRFGSATSAASSDDNNYINLSNNNVPKDRESLFDFSLRRRSSSAVPHENNINNTNNVISNAAEKGRVSPSASSINTPNTASHSILYRIFHPENAGNGPQSLFAKSKKNFSGSESEFDSDASDYSDISASSVDYVSKPTSAAQVPQQTQPQSLLLTSKATPRSSVPRIASHKELASLFDSRKSRTSKDADGSKNKLNFLADSESESEAESSSSNRSAYRRKTTSTLTGRPSIFKGLLDKASSSQQQQHQQQQQQQQQTGTPSPQQPQQKVQPQRKFSTASEMTTNTIDSEDTSDSDFNGTHHQSSSTNIFKNIMMGGKRRVTINGRTSKSNLSLAKTPPASASAVSIATAQPQTQSAALPSMSSSLPHLSSIVSTTSTSAASLNSLGAVGVGHGPQAFDRANSDSSM</sequence>
<dbReference type="EMBL" id="JADGJH010001701">
    <property type="protein sequence ID" value="KAJ3110707.1"/>
    <property type="molecule type" value="Genomic_DNA"/>
</dbReference>
<feature type="compositionally biased region" description="Polar residues" evidence="1">
    <location>
        <begin position="165"/>
        <end position="180"/>
    </location>
</feature>
<feature type="compositionally biased region" description="Polar residues" evidence="1">
    <location>
        <begin position="470"/>
        <end position="483"/>
    </location>
</feature>
<feature type="compositionally biased region" description="Low complexity" evidence="1">
    <location>
        <begin position="437"/>
        <end position="469"/>
    </location>
</feature>
<protein>
    <submittedName>
        <fullName evidence="2">Uncharacterized protein</fullName>
    </submittedName>
</protein>
<feature type="region of interest" description="Disordered" evidence="1">
    <location>
        <begin position="200"/>
        <end position="220"/>
    </location>
</feature>
<name>A0AAD5SVK5_9FUNG</name>
<gene>
    <name evidence="2" type="ORF">HK100_002948</name>
</gene>
<feature type="compositionally biased region" description="Polar residues" evidence="1">
    <location>
        <begin position="491"/>
        <end position="506"/>
    </location>
</feature>
<evidence type="ECO:0000313" key="3">
    <source>
        <dbReference type="Proteomes" id="UP001211907"/>
    </source>
</evidence>
<feature type="region of interest" description="Disordered" evidence="1">
    <location>
        <begin position="147"/>
        <end position="183"/>
    </location>
</feature>
<comment type="caution">
    <text evidence="2">The sequence shown here is derived from an EMBL/GenBank/DDBJ whole genome shotgun (WGS) entry which is preliminary data.</text>
</comment>
<feature type="compositionally biased region" description="Low complexity" evidence="1">
    <location>
        <begin position="202"/>
        <end position="220"/>
    </location>
</feature>
<organism evidence="2 3">
    <name type="scientific">Physocladia obscura</name>
    <dbReference type="NCBI Taxonomy" id="109957"/>
    <lineage>
        <taxon>Eukaryota</taxon>
        <taxon>Fungi</taxon>
        <taxon>Fungi incertae sedis</taxon>
        <taxon>Chytridiomycota</taxon>
        <taxon>Chytridiomycota incertae sedis</taxon>
        <taxon>Chytridiomycetes</taxon>
        <taxon>Chytridiales</taxon>
        <taxon>Chytriomycetaceae</taxon>
        <taxon>Physocladia</taxon>
    </lineage>
</organism>
<feature type="region of interest" description="Disordered" evidence="1">
    <location>
        <begin position="334"/>
        <end position="509"/>
    </location>
</feature>
<feature type="region of interest" description="Disordered" evidence="1">
    <location>
        <begin position="58"/>
        <end position="91"/>
    </location>
</feature>
<feature type="compositionally biased region" description="Low complexity" evidence="1">
    <location>
        <begin position="58"/>
        <end position="67"/>
    </location>
</feature>
<reference evidence="2" key="1">
    <citation type="submission" date="2020-05" db="EMBL/GenBank/DDBJ databases">
        <title>Phylogenomic resolution of chytrid fungi.</title>
        <authorList>
            <person name="Stajich J.E."/>
            <person name="Amses K."/>
            <person name="Simmons R."/>
            <person name="Seto K."/>
            <person name="Myers J."/>
            <person name="Bonds A."/>
            <person name="Quandt C.A."/>
            <person name="Barry K."/>
            <person name="Liu P."/>
            <person name="Grigoriev I."/>
            <person name="Longcore J.E."/>
            <person name="James T.Y."/>
        </authorList>
    </citation>
    <scope>NUCLEOTIDE SEQUENCE</scope>
    <source>
        <strain evidence="2">JEL0513</strain>
    </source>
</reference>
<keyword evidence="3" id="KW-1185">Reference proteome</keyword>
<evidence type="ECO:0000256" key="1">
    <source>
        <dbReference type="SAM" id="MobiDB-lite"/>
    </source>
</evidence>
<feature type="compositionally biased region" description="Basic and acidic residues" evidence="1">
    <location>
        <begin position="366"/>
        <end position="389"/>
    </location>
</feature>
<proteinExistence type="predicted"/>
<feature type="compositionally biased region" description="Low complexity" evidence="1">
    <location>
        <begin position="334"/>
        <end position="353"/>
    </location>
</feature>
<accession>A0AAD5SVK5</accession>
<dbReference type="AlphaFoldDB" id="A0AAD5SVK5"/>
<feature type="compositionally biased region" description="Gly residues" evidence="1">
    <location>
        <begin position="68"/>
        <end position="83"/>
    </location>
</feature>
<feature type="non-terminal residue" evidence="2">
    <location>
        <position position="603"/>
    </location>
</feature>